<dbReference type="RefSeq" id="WP_142089982.1">
    <property type="nucleotide sequence ID" value="NZ_SZUV01000005.1"/>
</dbReference>
<evidence type="ECO:0000256" key="4">
    <source>
        <dbReference type="ARBA" id="ARBA00022729"/>
    </source>
</evidence>
<evidence type="ECO:0000256" key="5">
    <source>
        <dbReference type="ARBA" id="ARBA00023110"/>
    </source>
</evidence>
<dbReference type="Gene3D" id="1.10.8.1040">
    <property type="match status" value="1"/>
</dbReference>
<keyword evidence="6 7" id="KW-0413">Isomerase</keyword>
<dbReference type="Gene3D" id="3.10.50.40">
    <property type="match status" value="1"/>
</dbReference>
<dbReference type="Pfam" id="PF13145">
    <property type="entry name" value="Rotamase_2"/>
    <property type="match status" value="1"/>
</dbReference>
<dbReference type="PANTHER" id="PTHR47245:SF1">
    <property type="entry name" value="FOLDASE PROTEIN PRSA"/>
    <property type="match status" value="1"/>
</dbReference>
<dbReference type="PROSITE" id="PS50198">
    <property type="entry name" value="PPIC_PPIASE_2"/>
    <property type="match status" value="1"/>
</dbReference>
<evidence type="ECO:0000256" key="3">
    <source>
        <dbReference type="ARBA" id="ARBA00013194"/>
    </source>
</evidence>
<evidence type="ECO:0000313" key="11">
    <source>
        <dbReference type="Proteomes" id="UP000315403"/>
    </source>
</evidence>
<dbReference type="AlphaFoldDB" id="A0A543PZA3"/>
<dbReference type="InterPro" id="IPR050245">
    <property type="entry name" value="PrsA_foldase"/>
</dbReference>
<gene>
    <name evidence="10" type="ORF">DLNHIDIE_03259</name>
</gene>
<reference evidence="10 11" key="1">
    <citation type="submission" date="2019-03" db="EMBL/GenBank/DDBJ databases">
        <title>New insights into Acidothiobacillus thiooxidans sulfur metabolism through coupled gene expression, solution geochemistry, microscopy and spectroscopy analyses.</title>
        <authorList>
            <person name="Camacho D."/>
            <person name="Frazao R."/>
            <person name="Fouillen A."/>
            <person name="Nanci A."/>
            <person name="Lang B.F."/>
            <person name="Apte S.C."/>
            <person name="Baron C."/>
            <person name="Warren L.A."/>
        </authorList>
    </citation>
    <scope>NUCLEOTIDE SEQUENCE [LARGE SCALE GENOMIC DNA]</scope>
    <source>
        <strain evidence="10 11">ATCC 19377</strain>
    </source>
</reference>
<comment type="catalytic activity">
    <reaction evidence="1">
        <text>[protein]-peptidylproline (omega=180) = [protein]-peptidylproline (omega=0)</text>
        <dbReference type="Rhea" id="RHEA:16237"/>
        <dbReference type="Rhea" id="RHEA-COMP:10747"/>
        <dbReference type="Rhea" id="RHEA-COMP:10748"/>
        <dbReference type="ChEBI" id="CHEBI:83833"/>
        <dbReference type="ChEBI" id="CHEBI:83834"/>
        <dbReference type="EC" id="5.2.1.8"/>
    </reaction>
</comment>
<evidence type="ECO:0000256" key="6">
    <source>
        <dbReference type="ARBA" id="ARBA00023235"/>
    </source>
</evidence>
<dbReference type="EMBL" id="SZUV01000005">
    <property type="protein sequence ID" value="TQN49407.1"/>
    <property type="molecule type" value="Genomic_DNA"/>
</dbReference>
<name>A0A543PZA3_ACITH</name>
<keyword evidence="4 8" id="KW-0732">Signal</keyword>
<feature type="signal peptide" evidence="8">
    <location>
        <begin position="1"/>
        <end position="29"/>
    </location>
</feature>
<evidence type="ECO:0000256" key="8">
    <source>
        <dbReference type="SAM" id="SignalP"/>
    </source>
</evidence>
<feature type="domain" description="PpiC" evidence="9">
    <location>
        <begin position="131"/>
        <end position="220"/>
    </location>
</feature>
<dbReference type="InterPro" id="IPR046357">
    <property type="entry name" value="PPIase_dom_sf"/>
</dbReference>
<dbReference type="EC" id="5.2.1.8" evidence="3"/>
<dbReference type="SUPFAM" id="SSF54534">
    <property type="entry name" value="FKBP-like"/>
    <property type="match status" value="1"/>
</dbReference>
<protein>
    <recommendedName>
        <fullName evidence="3">peptidylprolyl isomerase</fullName>
        <ecNumber evidence="3">5.2.1.8</ecNumber>
    </recommendedName>
</protein>
<proteinExistence type="inferred from homology"/>
<evidence type="ECO:0000259" key="9">
    <source>
        <dbReference type="PROSITE" id="PS50198"/>
    </source>
</evidence>
<evidence type="ECO:0000256" key="2">
    <source>
        <dbReference type="ARBA" id="ARBA00007656"/>
    </source>
</evidence>
<evidence type="ECO:0000256" key="1">
    <source>
        <dbReference type="ARBA" id="ARBA00000971"/>
    </source>
</evidence>
<comment type="similarity">
    <text evidence="2">Belongs to the PpiC/parvulin rotamase family.</text>
</comment>
<accession>A0A543PZA3</accession>
<evidence type="ECO:0000313" key="10">
    <source>
        <dbReference type="EMBL" id="TQN49407.1"/>
    </source>
</evidence>
<organism evidence="10 11">
    <name type="scientific">Acidithiobacillus thiooxidans ATCC 19377</name>
    <dbReference type="NCBI Taxonomy" id="637390"/>
    <lineage>
        <taxon>Bacteria</taxon>
        <taxon>Pseudomonadati</taxon>
        <taxon>Pseudomonadota</taxon>
        <taxon>Acidithiobacillia</taxon>
        <taxon>Acidithiobacillales</taxon>
        <taxon>Acidithiobacillaceae</taxon>
        <taxon>Acidithiobacillus</taxon>
    </lineage>
</organism>
<keyword evidence="5 7" id="KW-0697">Rotamase</keyword>
<dbReference type="PANTHER" id="PTHR47245">
    <property type="entry name" value="PEPTIDYLPROLYL ISOMERASE"/>
    <property type="match status" value="1"/>
</dbReference>
<comment type="caution">
    <text evidence="10">The sequence shown here is derived from an EMBL/GenBank/DDBJ whole genome shotgun (WGS) entry which is preliminary data.</text>
</comment>
<evidence type="ECO:0000256" key="7">
    <source>
        <dbReference type="PROSITE-ProRule" id="PRU00278"/>
    </source>
</evidence>
<dbReference type="InterPro" id="IPR000297">
    <property type="entry name" value="PPIase_PpiC"/>
</dbReference>
<dbReference type="Proteomes" id="UP000315403">
    <property type="component" value="Unassembled WGS sequence"/>
</dbReference>
<dbReference type="GO" id="GO:0003755">
    <property type="term" value="F:peptidyl-prolyl cis-trans isomerase activity"/>
    <property type="evidence" value="ECO:0007669"/>
    <property type="project" value="UniProtKB-KW"/>
</dbReference>
<feature type="chain" id="PRO_5021965913" description="peptidylprolyl isomerase" evidence="8">
    <location>
        <begin position="30"/>
        <end position="271"/>
    </location>
</feature>
<sequence length="271" mass="30215">MRFTQAGNCRTIKWLVPVIALCFSGNIFANPMAIVNGTKITRAEINQVNPEAAKDPILAEQTLQNLINRTLLLQQAKKEKLDQKASYVNGVKAAKENLLIELALKQYVTSHPITQEEIRQRYNTLKSEAPKKQYRTREIVVSQYHEARKILEDLKKGQSFTSLAAEYSTAPNAAIGGENGWQNGDQISAPILNLIKKIKLDMVAGPISVPTGYTIIQLLGERPTTITPLKNVAVSIKNELTNQRTQEYISTLRKNAKIQMMTKESIGRGIS</sequence>